<feature type="chain" id="PRO_5030643245" description="Alginate export domain-containing protein" evidence="1">
    <location>
        <begin position="20"/>
        <end position="402"/>
    </location>
</feature>
<evidence type="ECO:0000256" key="1">
    <source>
        <dbReference type="SAM" id="SignalP"/>
    </source>
</evidence>
<dbReference type="AlphaFoldDB" id="A0A7W6JZM6"/>
<dbReference type="RefSeq" id="WP_184000748.1">
    <property type="nucleotide sequence ID" value="NZ_JACIEH010000006.1"/>
</dbReference>
<evidence type="ECO:0008006" key="4">
    <source>
        <dbReference type="Google" id="ProtNLM"/>
    </source>
</evidence>
<organism evidence="2 3">
    <name type="scientific">Sphingomonas kyeonggiensis</name>
    <dbReference type="NCBI Taxonomy" id="1268553"/>
    <lineage>
        <taxon>Bacteria</taxon>
        <taxon>Pseudomonadati</taxon>
        <taxon>Pseudomonadota</taxon>
        <taxon>Alphaproteobacteria</taxon>
        <taxon>Sphingomonadales</taxon>
        <taxon>Sphingomonadaceae</taxon>
        <taxon>Sphingomonas</taxon>
    </lineage>
</organism>
<feature type="signal peptide" evidence="1">
    <location>
        <begin position="1"/>
        <end position="19"/>
    </location>
</feature>
<name>A0A7W6JZM6_9SPHN</name>
<comment type="caution">
    <text evidence="2">The sequence shown here is derived from an EMBL/GenBank/DDBJ whole genome shotgun (WGS) entry which is preliminary data.</text>
</comment>
<protein>
    <recommendedName>
        <fullName evidence="4">Alginate export domain-containing protein</fullName>
    </recommendedName>
</protein>
<dbReference type="EMBL" id="JACIEH010000006">
    <property type="protein sequence ID" value="MBB4101387.1"/>
    <property type="molecule type" value="Genomic_DNA"/>
</dbReference>
<keyword evidence="3" id="KW-1185">Reference proteome</keyword>
<reference evidence="2 3" key="1">
    <citation type="submission" date="2020-08" db="EMBL/GenBank/DDBJ databases">
        <title>Genomic Encyclopedia of Type Strains, Phase IV (KMG-IV): sequencing the most valuable type-strain genomes for metagenomic binning, comparative biology and taxonomic classification.</title>
        <authorList>
            <person name="Goeker M."/>
        </authorList>
    </citation>
    <scope>NUCLEOTIDE SEQUENCE [LARGE SCALE GENOMIC DNA]</scope>
    <source>
        <strain evidence="2 3">DSM 101806</strain>
    </source>
</reference>
<evidence type="ECO:0000313" key="2">
    <source>
        <dbReference type="EMBL" id="MBB4101387.1"/>
    </source>
</evidence>
<evidence type="ECO:0000313" key="3">
    <source>
        <dbReference type="Proteomes" id="UP000557392"/>
    </source>
</evidence>
<proteinExistence type="predicted"/>
<accession>A0A7W6JZM6</accession>
<dbReference type="Proteomes" id="UP000557392">
    <property type="component" value="Unassembled WGS sequence"/>
</dbReference>
<gene>
    <name evidence="2" type="ORF">GGR46_004979</name>
</gene>
<keyword evidence="1" id="KW-0732">Signal</keyword>
<sequence length="402" mass="44469">MKKALVCAMGLLVAGTARAQEVKFTPNLDIRLRWEHFEQDGMPEDADAVTLRVRPGVAASWRNWTALVDVDAVVALTNSYNDGFNGKTRYPLVPDAENLELNRAQLRYAGKDGLAITAGRQRLNFADDRFVGNAPWRQSERTYDSVRFQYGKPLGLSTDVAYSWSVRTTDGRQGRGSRPQAIGGDNVFALVNYGTKVGTLSGFAYLVDQDEAAVQGFRLSTQTYGARFTGSQPLGKGVSLGYAASWARQSNYHRNPNRYAAAYWMGEAKLMAGGLTLIAGHEVLGADKGVALTSVQTPLAPLFKFNGWAGKFGTNPPNGLRDLYGNVGYAWKKVGPLDAINIGVIYHRFRSDRLDQRYGDEFDFIAGMKHGRYALSARYGRYKAKQFATDTNKLFVQLDWIL</sequence>